<dbReference type="OrthoDB" id="9810385at2"/>
<dbReference type="EMBL" id="CP000851">
    <property type="protein sequence ID" value="ABV87380.1"/>
    <property type="molecule type" value="Genomic_DNA"/>
</dbReference>
<dbReference type="HOGENOM" id="CLU_059381_0_0_6"/>
<dbReference type="AlphaFoldDB" id="A8H493"/>
<sequence>MQEVDPYYLEVYIAAYHKRGSTHSEKLEIISELRKFNTERTQLFFQKLNSSERNNHIRNIAFKHLQELGAFVRKRKGFKGKKKQYHLEKVNFEVTPQDLAKLLSSNSLQSKKTFDCFVSHSYKDSLLISDLKQQLNKHDIHIYYDWSSDNDFLKRELTSEFTKIVLKERIKQSRRFLFVQTNNSVSERLEVKSLWVQMELDYAVEIGKEIHCLNLTEFPSLFSALELQNDNTELTKSSVSFIKTSIK</sequence>
<accession>A8H493</accession>
<gene>
    <name evidence="1" type="ordered locus">Spea_2060</name>
</gene>
<reference evidence="1 2" key="1">
    <citation type="submission" date="2007-10" db="EMBL/GenBank/DDBJ databases">
        <title>Complete sequence of Shewanella pealeana ATCC 700345.</title>
        <authorList>
            <consortium name="US DOE Joint Genome Institute"/>
            <person name="Copeland A."/>
            <person name="Lucas S."/>
            <person name="Lapidus A."/>
            <person name="Barry K."/>
            <person name="Glavina del Rio T."/>
            <person name="Dalin E."/>
            <person name="Tice H."/>
            <person name="Pitluck S."/>
            <person name="Chertkov O."/>
            <person name="Brettin T."/>
            <person name="Bruce D."/>
            <person name="Detter J.C."/>
            <person name="Han C."/>
            <person name="Schmutz J."/>
            <person name="Larimer F."/>
            <person name="Land M."/>
            <person name="Hauser L."/>
            <person name="Kyrpides N."/>
            <person name="Kim E."/>
            <person name="Zhao J.-S.Z."/>
            <person name="Manno D."/>
            <person name="Hawari J."/>
            <person name="Richardson P."/>
        </authorList>
    </citation>
    <scope>NUCLEOTIDE SEQUENCE [LARGE SCALE GENOMIC DNA]</scope>
    <source>
        <strain evidence="2">ATCC 700345 / ANG-SQ1</strain>
    </source>
</reference>
<keyword evidence="2" id="KW-1185">Reference proteome</keyword>
<dbReference type="Proteomes" id="UP000002608">
    <property type="component" value="Chromosome"/>
</dbReference>
<evidence type="ECO:0000313" key="1">
    <source>
        <dbReference type="EMBL" id="ABV87380.1"/>
    </source>
</evidence>
<name>A8H493_SHEPA</name>
<dbReference type="Gene3D" id="3.40.50.10140">
    <property type="entry name" value="Toll/interleukin-1 receptor homology (TIR) domain"/>
    <property type="match status" value="1"/>
</dbReference>
<organism evidence="1 2">
    <name type="scientific">Shewanella pealeana (strain ATCC 700345 / ANG-SQ1)</name>
    <dbReference type="NCBI Taxonomy" id="398579"/>
    <lineage>
        <taxon>Bacteria</taxon>
        <taxon>Pseudomonadati</taxon>
        <taxon>Pseudomonadota</taxon>
        <taxon>Gammaproteobacteria</taxon>
        <taxon>Alteromonadales</taxon>
        <taxon>Shewanellaceae</taxon>
        <taxon>Shewanella</taxon>
    </lineage>
</organism>
<dbReference type="SUPFAM" id="SSF52200">
    <property type="entry name" value="Toll/Interleukin receptor TIR domain"/>
    <property type="match status" value="1"/>
</dbReference>
<dbReference type="RefSeq" id="WP_012155296.1">
    <property type="nucleotide sequence ID" value="NC_009901.1"/>
</dbReference>
<protein>
    <submittedName>
        <fullName evidence="1">Uncharacterized protein</fullName>
    </submittedName>
</protein>
<dbReference type="KEGG" id="spl:Spea_2060"/>
<evidence type="ECO:0000313" key="2">
    <source>
        <dbReference type="Proteomes" id="UP000002608"/>
    </source>
</evidence>
<dbReference type="InterPro" id="IPR035897">
    <property type="entry name" value="Toll_tir_struct_dom_sf"/>
</dbReference>
<proteinExistence type="predicted"/>
<dbReference type="eggNOG" id="ENOG50300GH">
    <property type="taxonomic scope" value="Bacteria"/>
</dbReference>